<protein>
    <recommendedName>
        <fullName evidence="3">DUF2256 domain-containing protein</fullName>
    </recommendedName>
</protein>
<evidence type="ECO:0008006" key="3">
    <source>
        <dbReference type="Google" id="ProtNLM"/>
    </source>
</evidence>
<dbReference type="PANTHER" id="PTHR37463">
    <property type="entry name" value="GSL3115 PROTEIN"/>
    <property type="match status" value="1"/>
</dbReference>
<name>A0A2I1DLX5_9PROT</name>
<evidence type="ECO:0000313" key="2">
    <source>
        <dbReference type="Proteomes" id="UP000234329"/>
    </source>
</evidence>
<dbReference type="EMBL" id="MXAV01000033">
    <property type="protein sequence ID" value="PKY10878.1"/>
    <property type="molecule type" value="Genomic_DNA"/>
</dbReference>
<proteinExistence type="predicted"/>
<sequence length="53" mass="6442">MAQRIPEEKLCVVCHRPFAWRKRWRRCWDEVRYCSAACRKQKHSVRNPPDASV</sequence>
<dbReference type="Pfam" id="PF10013">
    <property type="entry name" value="DUF2256"/>
    <property type="match status" value="1"/>
</dbReference>
<dbReference type="RefSeq" id="WP_101537808.1">
    <property type="nucleotide sequence ID" value="NZ_MXAV01000033.1"/>
</dbReference>
<organism evidence="1 2">
    <name type="scientific">Acidithiobacillus marinus</name>
    <dbReference type="NCBI Taxonomy" id="187490"/>
    <lineage>
        <taxon>Bacteria</taxon>
        <taxon>Pseudomonadati</taxon>
        <taxon>Pseudomonadota</taxon>
        <taxon>Acidithiobacillia</taxon>
        <taxon>Acidithiobacillales</taxon>
        <taxon>Acidithiobacillaceae</taxon>
        <taxon>Acidithiobacillus</taxon>
    </lineage>
</organism>
<comment type="caution">
    <text evidence="1">The sequence shown here is derived from an EMBL/GenBank/DDBJ whole genome shotgun (WGS) entry which is preliminary data.</text>
</comment>
<dbReference type="PANTHER" id="PTHR37463:SF1">
    <property type="entry name" value="DUF2256 DOMAIN-CONTAINING PROTEIN"/>
    <property type="match status" value="1"/>
</dbReference>
<dbReference type="InterPro" id="IPR017136">
    <property type="entry name" value="UCP037205"/>
</dbReference>
<reference evidence="1 2" key="1">
    <citation type="submission" date="2017-03" db="EMBL/GenBank/DDBJ databases">
        <title>Draft genime sequence of the acidophilic sulfur-oxidizing bacterium Acidithiobacillus sp. SH, isolated from seawater.</title>
        <authorList>
            <person name="Sharmin S."/>
            <person name="Tokuhisa M."/>
            <person name="Kanao T."/>
            <person name="Kamimura K."/>
        </authorList>
    </citation>
    <scope>NUCLEOTIDE SEQUENCE [LARGE SCALE GENOMIC DNA]</scope>
    <source>
        <strain evidence="1 2">SH</strain>
    </source>
</reference>
<accession>A0A2I1DLX5</accession>
<dbReference type="InParanoid" id="A0A2I1DLX5"/>
<keyword evidence="2" id="KW-1185">Reference proteome</keyword>
<evidence type="ECO:0000313" key="1">
    <source>
        <dbReference type="EMBL" id="PKY10878.1"/>
    </source>
</evidence>
<dbReference type="AlphaFoldDB" id="A0A2I1DLX5"/>
<dbReference type="Proteomes" id="UP000234329">
    <property type="component" value="Unassembled WGS sequence"/>
</dbReference>
<dbReference type="OrthoDB" id="27194at2"/>
<gene>
    <name evidence="1" type="ORF">B1757_07985</name>
</gene>